<name>A0A6P1YUJ8_9HYPH</name>
<feature type="coiled-coil region" evidence="1">
    <location>
        <begin position="41"/>
        <end position="72"/>
    </location>
</feature>
<evidence type="ECO:0000256" key="1">
    <source>
        <dbReference type="SAM" id="Coils"/>
    </source>
</evidence>
<keyword evidence="3" id="KW-1185">Reference proteome</keyword>
<gene>
    <name evidence="2" type="ORF">G3A50_22145</name>
</gene>
<evidence type="ECO:0000313" key="2">
    <source>
        <dbReference type="EMBL" id="QIB36521.1"/>
    </source>
</evidence>
<accession>A0A6P1YUJ8</accession>
<protein>
    <submittedName>
        <fullName evidence="2">Uncharacterized protein</fullName>
    </submittedName>
</protein>
<geneLocation type="plasmid" evidence="3">
    <name>plgm</name>
</geneLocation>
<organism evidence="2 3">
    <name type="scientific">Ancylobacter pratisalsi</name>
    <dbReference type="NCBI Taxonomy" id="1745854"/>
    <lineage>
        <taxon>Bacteria</taxon>
        <taxon>Pseudomonadati</taxon>
        <taxon>Pseudomonadota</taxon>
        <taxon>Alphaproteobacteria</taxon>
        <taxon>Hyphomicrobiales</taxon>
        <taxon>Xanthobacteraceae</taxon>
        <taxon>Ancylobacter</taxon>
    </lineage>
</organism>
<dbReference type="Proteomes" id="UP000464751">
    <property type="component" value="Plasmid pLGM"/>
</dbReference>
<keyword evidence="1" id="KW-0175">Coiled coil</keyword>
<proteinExistence type="predicted"/>
<dbReference type="RefSeq" id="WP_163078292.1">
    <property type="nucleotide sequence ID" value="NZ_CP048631.1"/>
</dbReference>
<dbReference type="KEGG" id="apra:G3A50_22145"/>
<keyword evidence="2" id="KW-0614">Plasmid</keyword>
<dbReference type="EMBL" id="CP048631">
    <property type="protein sequence ID" value="QIB36521.1"/>
    <property type="molecule type" value="Genomic_DNA"/>
</dbReference>
<reference evidence="2 3" key="1">
    <citation type="submission" date="2020-02" db="EMBL/GenBank/DDBJ databases">
        <authorList>
            <person name="Li G."/>
        </authorList>
    </citation>
    <scope>NUCLEOTIDE SEQUENCE [LARGE SCALE GENOMIC DNA]</scope>
    <source>
        <strain evidence="2 3">DSM 102029</strain>
        <plasmid evidence="3">plgm</plasmid>
    </source>
</reference>
<dbReference type="AlphaFoldDB" id="A0A6P1YUJ8"/>
<sequence>MTEAKMFRVVKFNAGFAVESPEGELMVAYKAKKAANDACRGYNIEAQNKNEERELRELAKQQEATARAARSKATVEQLKLF</sequence>
<evidence type="ECO:0000313" key="3">
    <source>
        <dbReference type="Proteomes" id="UP000464751"/>
    </source>
</evidence>